<feature type="compositionally biased region" description="Low complexity" evidence="1">
    <location>
        <begin position="146"/>
        <end position="168"/>
    </location>
</feature>
<evidence type="ECO:0000313" key="2">
    <source>
        <dbReference type="EMBL" id="KAK1450407.1"/>
    </source>
</evidence>
<dbReference type="AlphaFoldDB" id="A0AAI9XJI3"/>
<proteinExistence type="predicted"/>
<gene>
    <name evidence="2" type="ORF">CMEL01_07743</name>
</gene>
<accession>A0AAI9XJI3</accession>
<protein>
    <submittedName>
        <fullName evidence="2">Uncharacterized protein</fullName>
    </submittedName>
</protein>
<reference evidence="2 3" key="1">
    <citation type="submission" date="2016-10" db="EMBL/GenBank/DDBJ databases">
        <title>The genome sequence of Colletotrichum fioriniae PJ7.</title>
        <authorList>
            <person name="Baroncelli R."/>
        </authorList>
    </citation>
    <scope>NUCLEOTIDE SEQUENCE [LARGE SCALE GENOMIC DNA]</scope>
    <source>
        <strain evidence="2">Col 31</strain>
    </source>
</reference>
<sequence length="168" mass="18978">MQPPWYIGLSSLTQDKSSLHLHGRRKPQPHQPQQQECELFLLHLHCEPRGRSSQALLAFPVEATRIHSLLAPHPAGLEQRRPGNCSLEMRRLSPSFQMPLTDRALPARMSLHHQPLAAGRARTTRWRMRQTPKSEPHTRHGPPFISFSPSLTSSTETSSTTSTCPSRC</sequence>
<name>A0AAI9XJI3_9PEZI</name>
<evidence type="ECO:0000256" key="1">
    <source>
        <dbReference type="SAM" id="MobiDB-lite"/>
    </source>
</evidence>
<organism evidence="2 3">
    <name type="scientific">Colletotrichum melonis</name>
    <dbReference type="NCBI Taxonomy" id="1209925"/>
    <lineage>
        <taxon>Eukaryota</taxon>
        <taxon>Fungi</taxon>
        <taxon>Dikarya</taxon>
        <taxon>Ascomycota</taxon>
        <taxon>Pezizomycotina</taxon>
        <taxon>Sordariomycetes</taxon>
        <taxon>Hypocreomycetidae</taxon>
        <taxon>Glomerellales</taxon>
        <taxon>Glomerellaceae</taxon>
        <taxon>Colletotrichum</taxon>
        <taxon>Colletotrichum acutatum species complex</taxon>
    </lineage>
</organism>
<dbReference type="Proteomes" id="UP001239795">
    <property type="component" value="Unassembled WGS sequence"/>
</dbReference>
<dbReference type="EMBL" id="MLGG01000057">
    <property type="protein sequence ID" value="KAK1450407.1"/>
    <property type="molecule type" value="Genomic_DNA"/>
</dbReference>
<evidence type="ECO:0000313" key="3">
    <source>
        <dbReference type="Proteomes" id="UP001239795"/>
    </source>
</evidence>
<comment type="caution">
    <text evidence="2">The sequence shown here is derived from an EMBL/GenBank/DDBJ whole genome shotgun (WGS) entry which is preliminary data.</text>
</comment>
<keyword evidence="3" id="KW-1185">Reference proteome</keyword>
<feature type="region of interest" description="Disordered" evidence="1">
    <location>
        <begin position="115"/>
        <end position="168"/>
    </location>
</feature>